<gene>
    <name evidence="1" type="ORF">DF947_05500</name>
</gene>
<sequence>MVDIVDELKMKRSIAESHIQKVFEMEIEHQKNVGDSRGMIISYTRGFMNGLSAISHYSILKRF</sequence>
<dbReference type="EMBL" id="QGNY01000002">
    <property type="protein sequence ID" value="PWS32534.1"/>
    <property type="molecule type" value="Genomic_DNA"/>
</dbReference>
<keyword evidence="2" id="KW-1185">Reference proteome</keyword>
<evidence type="ECO:0000313" key="1">
    <source>
        <dbReference type="EMBL" id="PWS32534.1"/>
    </source>
</evidence>
<comment type="caution">
    <text evidence="1">The sequence shown here is derived from an EMBL/GenBank/DDBJ whole genome shotgun (WGS) entry which is preliminary data.</text>
</comment>
<dbReference type="AlphaFoldDB" id="A0A317F095"/>
<organism evidence="1 2">
    <name type="scientific">Pedobacter paludis</name>
    <dbReference type="NCBI Taxonomy" id="2203212"/>
    <lineage>
        <taxon>Bacteria</taxon>
        <taxon>Pseudomonadati</taxon>
        <taxon>Bacteroidota</taxon>
        <taxon>Sphingobacteriia</taxon>
        <taxon>Sphingobacteriales</taxon>
        <taxon>Sphingobacteriaceae</taxon>
        <taxon>Pedobacter</taxon>
    </lineage>
</organism>
<accession>A0A317F095</accession>
<name>A0A317F095_9SPHI</name>
<protein>
    <submittedName>
        <fullName evidence="1">Uncharacterized protein</fullName>
    </submittedName>
</protein>
<evidence type="ECO:0000313" key="2">
    <source>
        <dbReference type="Proteomes" id="UP000245391"/>
    </source>
</evidence>
<proteinExistence type="predicted"/>
<dbReference type="Proteomes" id="UP000245391">
    <property type="component" value="Unassembled WGS sequence"/>
</dbReference>
<reference evidence="2" key="1">
    <citation type="submission" date="2018-05" db="EMBL/GenBank/DDBJ databases">
        <title>Pedobacter paludis sp. nov., isolated from wetland soil.</title>
        <authorList>
            <person name="Zhang Y."/>
        </authorList>
    </citation>
    <scope>NUCLEOTIDE SEQUENCE [LARGE SCALE GENOMIC DNA]</scope>
    <source>
        <strain evidence="2">R-8</strain>
    </source>
</reference>